<reference evidence="15 16" key="1">
    <citation type="journal article" date="2024" name="BMC Genomics">
        <title>Genome assembly of redclaw crayfish (Cherax quadricarinatus) provides insights into its immune adaptation and hypoxia tolerance.</title>
        <authorList>
            <person name="Liu Z."/>
            <person name="Zheng J."/>
            <person name="Li H."/>
            <person name="Fang K."/>
            <person name="Wang S."/>
            <person name="He J."/>
            <person name="Zhou D."/>
            <person name="Weng S."/>
            <person name="Chi M."/>
            <person name="Gu Z."/>
            <person name="He J."/>
            <person name="Li F."/>
            <person name="Wang M."/>
        </authorList>
    </citation>
    <scope>NUCLEOTIDE SEQUENCE [LARGE SCALE GENOMIC DNA]</scope>
    <source>
        <strain evidence="15">ZL_2023a</strain>
    </source>
</reference>
<evidence type="ECO:0000256" key="13">
    <source>
        <dbReference type="SAM" id="MobiDB-lite"/>
    </source>
</evidence>
<evidence type="ECO:0000256" key="14">
    <source>
        <dbReference type="SAM" id="Phobius"/>
    </source>
</evidence>
<dbReference type="GO" id="GO:0016012">
    <property type="term" value="C:sarcoglycan complex"/>
    <property type="evidence" value="ECO:0007669"/>
    <property type="project" value="InterPro"/>
</dbReference>
<keyword evidence="16" id="KW-1185">Reference proteome</keyword>
<gene>
    <name evidence="15" type="ORF">OTU49_016171</name>
</gene>
<dbReference type="GO" id="GO:0042383">
    <property type="term" value="C:sarcolemma"/>
    <property type="evidence" value="ECO:0007669"/>
    <property type="project" value="UniProtKB-SubCell"/>
</dbReference>
<protein>
    <recommendedName>
        <fullName evidence="17">Zeta-sarcoglycan</fullName>
    </recommendedName>
</protein>
<dbReference type="InterPro" id="IPR039972">
    <property type="entry name" value="Sarcoglycan_gamma/delta/zeta"/>
</dbReference>
<evidence type="ECO:0000256" key="5">
    <source>
        <dbReference type="ARBA" id="ARBA00022490"/>
    </source>
</evidence>
<dbReference type="PANTHER" id="PTHR12939">
    <property type="entry name" value="SARCOGLYCAN"/>
    <property type="match status" value="1"/>
</dbReference>
<evidence type="ECO:0000256" key="4">
    <source>
        <dbReference type="ARBA" id="ARBA00022475"/>
    </source>
</evidence>
<comment type="subcellular location">
    <subcellularLocation>
        <location evidence="2">Cell membrane</location>
        <location evidence="2">Sarcolemma</location>
        <topology evidence="2">Single-pass type II membrane protein</topology>
    </subcellularLocation>
    <subcellularLocation>
        <location evidence="1">Cytoplasm</location>
        <location evidence="1">Cytoskeleton</location>
    </subcellularLocation>
</comment>
<evidence type="ECO:0000256" key="8">
    <source>
        <dbReference type="ARBA" id="ARBA00022989"/>
    </source>
</evidence>
<evidence type="ECO:0000256" key="9">
    <source>
        <dbReference type="ARBA" id="ARBA00023136"/>
    </source>
</evidence>
<proteinExistence type="inferred from homology"/>
<evidence type="ECO:0000256" key="3">
    <source>
        <dbReference type="ARBA" id="ARBA00007574"/>
    </source>
</evidence>
<keyword evidence="9 14" id="KW-0472">Membrane</keyword>
<evidence type="ECO:0008006" key="17">
    <source>
        <dbReference type="Google" id="ProtNLM"/>
    </source>
</evidence>
<dbReference type="EMBL" id="JARKIK010000013">
    <property type="protein sequence ID" value="KAK8747837.1"/>
    <property type="molecule type" value="Genomic_DNA"/>
</dbReference>
<evidence type="ECO:0000256" key="2">
    <source>
        <dbReference type="ARBA" id="ARBA00004274"/>
    </source>
</evidence>
<keyword evidence="12" id="KW-0206">Cytoskeleton</keyword>
<dbReference type="GO" id="GO:0005856">
    <property type="term" value="C:cytoskeleton"/>
    <property type="evidence" value="ECO:0007669"/>
    <property type="project" value="UniProtKB-SubCell"/>
</dbReference>
<keyword evidence="4" id="KW-1003">Cell membrane</keyword>
<dbReference type="PANTHER" id="PTHR12939:SF10">
    <property type="entry name" value="EG:4F1.1 PROTEIN"/>
    <property type="match status" value="1"/>
</dbReference>
<feature type="region of interest" description="Disordered" evidence="13">
    <location>
        <begin position="321"/>
        <end position="356"/>
    </location>
</feature>
<organism evidence="15 16">
    <name type="scientific">Cherax quadricarinatus</name>
    <name type="common">Australian red claw crayfish</name>
    <dbReference type="NCBI Taxonomy" id="27406"/>
    <lineage>
        <taxon>Eukaryota</taxon>
        <taxon>Metazoa</taxon>
        <taxon>Ecdysozoa</taxon>
        <taxon>Arthropoda</taxon>
        <taxon>Crustacea</taxon>
        <taxon>Multicrustacea</taxon>
        <taxon>Malacostraca</taxon>
        <taxon>Eumalacostraca</taxon>
        <taxon>Eucarida</taxon>
        <taxon>Decapoda</taxon>
        <taxon>Pleocyemata</taxon>
        <taxon>Astacidea</taxon>
        <taxon>Parastacoidea</taxon>
        <taxon>Parastacidae</taxon>
        <taxon>Cherax</taxon>
    </lineage>
</organism>
<evidence type="ECO:0000256" key="12">
    <source>
        <dbReference type="ARBA" id="ARBA00023212"/>
    </source>
</evidence>
<accession>A0AAW0Y7V0</accession>
<keyword evidence="7" id="KW-0735">Signal-anchor</keyword>
<sequence>MLSTELRHNHIGVGTRIVGVVQGYRRLITGVFHLPTGVVQGYRPQVDWGGETGSATIVVGGHNVRVATSGWRRRCLYTLLVALLTLSVVNLSLTLWILKTIHFNVDGMSLLHVVVGGVKMQGKTLLMEKVSTASITSRREKNLVISGYHNLSVFTVPFLPPSTADATDQDLLSAGDVPLSHTSTFLHLNVDNVLAGTHKFKVRGPHGEHLFQASASGSSVGAERLTVTGDEGAEFEGTIQTPLVYSQGVHELRLESWTRRVSGEAAQEVRVEARDGDISATSLKEAYLQAHQGAIRIDSPNIFLPKLPEYGVFQDTGAMERDNSVTETPQESQIPAPEGENMPTTPLPSPPSQDAHTFPPVRVYQVCVCPSGRLFLVTASSACVPDDEVCR</sequence>
<evidence type="ECO:0000256" key="6">
    <source>
        <dbReference type="ARBA" id="ARBA00022692"/>
    </source>
</evidence>
<dbReference type="Pfam" id="PF04790">
    <property type="entry name" value="Sarcoglycan_1"/>
    <property type="match status" value="1"/>
</dbReference>
<evidence type="ECO:0000256" key="1">
    <source>
        <dbReference type="ARBA" id="ARBA00004245"/>
    </source>
</evidence>
<keyword evidence="11" id="KW-0325">Glycoprotein</keyword>
<dbReference type="InterPro" id="IPR006875">
    <property type="entry name" value="Sarcoglycan"/>
</dbReference>
<feature type="transmembrane region" description="Helical" evidence="14">
    <location>
        <begin position="75"/>
        <end position="98"/>
    </location>
</feature>
<evidence type="ECO:0000313" key="15">
    <source>
        <dbReference type="EMBL" id="KAK8747837.1"/>
    </source>
</evidence>
<keyword evidence="8 14" id="KW-1133">Transmembrane helix</keyword>
<dbReference type="Proteomes" id="UP001445076">
    <property type="component" value="Unassembled WGS sequence"/>
</dbReference>
<evidence type="ECO:0000256" key="10">
    <source>
        <dbReference type="ARBA" id="ARBA00023157"/>
    </source>
</evidence>
<evidence type="ECO:0000313" key="16">
    <source>
        <dbReference type="Proteomes" id="UP001445076"/>
    </source>
</evidence>
<dbReference type="AlphaFoldDB" id="A0AAW0Y7V0"/>
<keyword evidence="5" id="KW-0963">Cytoplasm</keyword>
<comment type="caution">
    <text evidence="15">The sequence shown here is derived from an EMBL/GenBank/DDBJ whole genome shotgun (WGS) entry which is preliminary data.</text>
</comment>
<name>A0AAW0Y7V0_CHEQU</name>
<keyword evidence="6 14" id="KW-0812">Transmembrane</keyword>
<keyword evidence="10" id="KW-1015">Disulfide bond</keyword>
<comment type="similarity">
    <text evidence="3">Belongs to the sarcoglycan beta/delta/gamma/zeta family.</text>
</comment>
<evidence type="ECO:0000256" key="7">
    <source>
        <dbReference type="ARBA" id="ARBA00022968"/>
    </source>
</evidence>
<evidence type="ECO:0000256" key="11">
    <source>
        <dbReference type="ARBA" id="ARBA00023180"/>
    </source>
</evidence>